<organism evidence="2 3">
    <name type="scientific">Thelohanellus kitauei</name>
    <name type="common">Myxosporean</name>
    <dbReference type="NCBI Taxonomy" id="669202"/>
    <lineage>
        <taxon>Eukaryota</taxon>
        <taxon>Metazoa</taxon>
        <taxon>Cnidaria</taxon>
        <taxon>Myxozoa</taxon>
        <taxon>Myxosporea</taxon>
        <taxon>Bivalvulida</taxon>
        <taxon>Platysporina</taxon>
        <taxon>Myxobolidae</taxon>
        <taxon>Thelohanellus</taxon>
    </lineage>
</organism>
<proteinExistence type="predicted"/>
<evidence type="ECO:0000313" key="3">
    <source>
        <dbReference type="Proteomes" id="UP000031668"/>
    </source>
</evidence>
<evidence type="ECO:0000313" key="2">
    <source>
        <dbReference type="EMBL" id="KII65829.1"/>
    </source>
</evidence>
<feature type="signal peptide" evidence="1">
    <location>
        <begin position="1"/>
        <end position="18"/>
    </location>
</feature>
<feature type="chain" id="PRO_5002150667" evidence="1">
    <location>
        <begin position="19"/>
        <end position="172"/>
    </location>
</feature>
<evidence type="ECO:0000256" key="1">
    <source>
        <dbReference type="SAM" id="SignalP"/>
    </source>
</evidence>
<accession>A0A0C2IK93</accession>
<dbReference type="EMBL" id="JWZT01003712">
    <property type="protein sequence ID" value="KII65829.1"/>
    <property type="molecule type" value="Genomic_DNA"/>
</dbReference>
<reference evidence="2 3" key="1">
    <citation type="journal article" date="2014" name="Genome Biol. Evol.">
        <title>The genome of the myxosporean Thelohanellus kitauei shows adaptations to nutrient acquisition within its fish host.</title>
        <authorList>
            <person name="Yang Y."/>
            <person name="Xiong J."/>
            <person name="Zhou Z."/>
            <person name="Huo F."/>
            <person name="Miao W."/>
            <person name="Ran C."/>
            <person name="Liu Y."/>
            <person name="Zhang J."/>
            <person name="Feng J."/>
            <person name="Wang M."/>
            <person name="Wang M."/>
            <person name="Wang L."/>
            <person name="Yao B."/>
        </authorList>
    </citation>
    <scope>NUCLEOTIDE SEQUENCE [LARGE SCALE GENOMIC DNA]</scope>
    <source>
        <strain evidence="2">Wuqing</strain>
    </source>
</reference>
<sequence>MSSVIILLVLSIVFPITCIKKSELTKELVFDGLGSKLTLKYKYFHVNIYVEKPSTRFTDDNMIEMTYLEDSKILRFIFEKDSLKCYADFEMSEDQDYIYIKRILYTFEPDSPLAMKSEDRIQLEIPKTEATYKVYGAYYLTNPVEYLDKHSISTMLDDFILIVEPKSKFIYE</sequence>
<keyword evidence="3" id="KW-1185">Reference proteome</keyword>
<gene>
    <name evidence="2" type="ORF">RF11_04100</name>
</gene>
<dbReference type="Proteomes" id="UP000031668">
    <property type="component" value="Unassembled WGS sequence"/>
</dbReference>
<dbReference type="AlphaFoldDB" id="A0A0C2IK93"/>
<protein>
    <submittedName>
        <fullName evidence="2">Uncharacterized protein</fullName>
    </submittedName>
</protein>
<keyword evidence="1" id="KW-0732">Signal</keyword>
<comment type="caution">
    <text evidence="2">The sequence shown here is derived from an EMBL/GenBank/DDBJ whole genome shotgun (WGS) entry which is preliminary data.</text>
</comment>
<name>A0A0C2IK93_THEKT</name>